<feature type="compositionally biased region" description="Polar residues" evidence="5">
    <location>
        <begin position="56"/>
        <end position="88"/>
    </location>
</feature>
<evidence type="ECO:0000256" key="2">
    <source>
        <dbReference type="ARBA" id="ARBA00022490"/>
    </source>
</evidence>
<sequence length="314" mass="34023">MPRKPQATIVEDFDDDTDLPLPSRPLPNTGTKGALIKSVDSDDSDPESDDDDELSATRQSAFNPGPASPSQLSPGFGAQSPQQLNPTVSDLTPYKKWTCIYPIYIDAKRSYGCGSRRIARTKSVWWPLSKDIADATVRLGLGTLHEVQKCHPSDWVNPGRVRVQWKRDGKLVNERIKTKKQLLEAIAFYIQSVKPELIPKPPFDTARTTTEAEQATPSKQPLTTKTKSGSGTKKGGGKKDKAQTTQPHLRRALPSPPEPIPPFASRVSAYSPASTTGVFIDTLRAGMSAAAAENAAAPPGMSGKGKRKVVRVRG</sequence>
<reference evidence="6 7" key="1">
    <citation type="journal article" date="2017" name="Mol. Ecol.">
        <title>Comparative and population genomic landscape of Phellinus noxius: A hypervariable fungus causing root rot in trees.</title>
        <authorList>
            <person name="Chung C.L."/>
            <person name="Lee T.J."/>
            <person name="Akiba M."/>
            <person name="Lee H.H."/>
            <person name="Kuo T.H."/>
            <person name="Liu D."/>
            <person name="Ke H.M."/>
            <person name="Yokoi T."/>
            <person name="Roa M.B."/>
            <person name="Lu M.J."/>
            <person name="Chang Y.Y."/>
            <person name="Ann P.J."/>
            <person name="Tsai J.N."/>
            <person name="Chen C.Y."/>
            <person name="Tzean S.S."/>
            <person name="Ota Y."/>
            <person name="Hattori T."/>
            <person name="Sahashi N."/>
            <person name="Liou R.F."/>
            <person name="Kikuchi T."/>
            <person name="Tsai I.J."/>
        </authorList>
    </citation>
    <scope>NUCLEOTIDE SEQUENCE [LARGE SCALE GENOMIC DNA]</scope>
    <source>
        <strain evidence="6 7">FFPRI411160</strain>
    </source>
</reference>
<keyword evidence="3" id="KW-0733">Signal recognition particle</keyword>
<feature type="compositionally biased region" description="Acidic residues" evidence="5">
    <location>
        <begin position="41"/>
        <end position="54"/>
    </location>
</feature>
<organism evidence="6 7">
    <name type="scientific">Pyrrhoderma noxium</name>
    <dbReference type="NCBI Taxonomy" id="2282107"/>
    <lineage>
        <taxon>Eukaryota</taxon>
        <taxon>Fungi</taxon>
        <taxon>Dikarya</taxon>
        <taxon>Basidiomycota</taxon>
        <taxon>Agaricomycotina</taxon>
        <taxon>Agaricomycetes</taxon>
        <taxon>Hymenochaetales</taxon>
        <taxon>Hymenochaetaceae</taxon>
        <taxon>Pyrrhoderma</taxon>
    </lineage>
</organism>
<feature type="compositionally biased region" description="Basic residues" evidence="5">
    <location>
        <begin position="304"/>
        <end position="314"/>
    </location>
</feature>
<dbReference type="SUPFAM" id="SSF69695">
    <property type="entry name" value="SRP19"/>
    <property type="match status" value="1"/>
</dbReference>
<evidence type="ECO:0000256" key="4">
    <source>
        <dbReference type="ARBA" id="ARBA00023274"/>
    </source>
</evidence>
<proteinExistence type="predicted"/>
<keyword evidence="7" id="KW-1185">Reference proteome</keyword>
<evidence type="ECO:0000256" key="5">
    <source>
        <dbReference type="SAM" id="MobiDB-lite"/>
    </source>
</evidence>
<feature type="region of interest" description="Disordered" evidence="5">
    <location>
        <begin position="292"/>
        <end position="314"/>
    </location>
</feature>
<dbReference type="PANTHER" id="PTHR17453">
    <property type="entry name" value="SIGNAL RECOGNITION PARTICLE 19 KD PROTEIN"/>
    <property type="match status" value="1"/>
</dbReference>
<keyword evidence="2" id="KW-0963">Cytoplasm</keyword>
<dbReference type="InParanoid" id="A0A286UL79"/>
<evidence type="ECO:0000313" key="6">
    <source>
        <dbReference type="EMBL" id="PAV20340.1"/>
    </source>
</evidence>
<dbReference type="AlphaFoldDB" id="A0A286UL79"/>
<feature type="compositionally biased region" description="Low complexity" evidence="5">
    <location>
        <begin position="205"/>
        <end position="216"/>
    </location>
</feature>
<feature type="compositionally biased region" description="Low complexity" evidence="5">
    <location>
        <begin position="292"/>
        <end position="301"/>
    </location>
</feature>
<dbReference type="PANTHER" id="PTHR17453:SF0">
    <property type="entry name" value="SIGNAL RECOGNITION PARTICLE 19 KDA PROTEIN"/>
    <property type="match status" value="1"/>
</dbReference>
<dbReference type="InterPro" id="IPR036521">
    <property type="entry name" value="SRP19-like_sf"/>
</dbReference>
<dbReference type="Gene3D" id="3.30.56.30">
    <property type="entry name" value="Signal recognition particle, SRP19-like subunit"/>
    <property type="match status" value="1"/>
</dbReference>
<dbReference type="InterPro" id="IPR002778">
    <property type="entry name" value="Signal_recog_particle_SRP19"/>
</dbReference>
<dbReference type="EMBL" id="NBII01000003">
    <property type="protein sequence ID" value="PAV20340.1"/>
    <property type="molecule type" value="Genomic_DNA"/>
</dbReference>
<name>A0A286UL79_9AGAM</name>
<dbReference type="GO" id="GO:0006617">
    <property type="term" value="P:SRP-dependent cotranslational protein targeting to membrane, signal sequence recognition"/>
    <property type="evidence" value="ECO:0007669"/>
    <property type="project" value="TreeGrafter"/>
</dbReference>
<dbReference type="FunCoup" id="A0A286UL79">
    <property type="interactions" value="31"/>
</dbReference>
<dbReference type="STRING" id="2282107.A0A286UL79"/>
<comment type="subcellular location">
    <subcellularLocation>
        <location evidence="1">Cytoplasm</location>
    </subcellularLocation>
</comment>
<evidence type="ECO:0000313" key="7">
    <source>
        <dbReference type="Proteomes" id="UP000217199"/>
    </source>
</evidence>
<feature type="region of interest" description="Disordered" evidence="5">
    <location>
        <begin position="199"/>
        <end position="268"/>
    </location>
</feature>
<dbReference type="Pfam" id="PF01922">
    <property type="entry name" value="SRP19"/>
    <property type="match status" value="1"/>
</dbReference>
<dbReference type="GO" id="GO:0008312">
    <property type="term" value="F:7S RNA binding"/>
    <property type="evidence" value="ECO:0007669"/>
    <property type="project" value="InterPro"/>
</dbReference>
<dbReference type="GO" id="GO:0005786">
    <property type="term" value="C:signal recognition particle, endoplasmic reticulum targeting"/>
    <property type="evidence" value="ECO:0007669"/>
    <property type="project" value="UniProtKB-KW"/>
</dbReference>
<dbReference type="Proteomes" id="UP000217199">
    <property type="component" value="Unassembled WGS sequence"/>
</dbReference>
<gene>
    <name evidence="6" type="ORF">PNOK_0296700</name>
</gene>
<protein>
    <submittedName>
        <fullName evidence="6">Signal recognition particle SRP19 subunit</fullName>
    </submittedName>
</protein>
<comment type="caution">
    <text evidence="6">The sequence shown here is derived from an EMBL/GenBank/DDBJ whole genome shotgun (WGS) entry which is preliminary data.</text>
</comment>
<feature type="region of interest" description="Disordered" evidence="5">
    <location>
        <begin position="1"/>
        <end position="88"/>
    </location>
</feature>
<keyword evidence="4" id="KW-0687">Ribonucleoprotein</keyword>
<accession>A0A286UL79</accession>
<dbReference type="OrthoDB" id="2190947at2759"/>
<evidence type="ECO:0000256" key="3">
    <source>
        <dbReference type="ARBA" id="ARBA00023135"/>
    </source>
</evidence>
<evidence type="ECO:0000256" key="1">
    <source>
        <dbReference type="ARBA" id="ARBA00004496"/>
    </source>
</evidence>